<organism evidence="1 2">
    <name type="scientific">Plesiomonas shigelloides 302-73</name>
    <dbReference type="NCBI Taxonomy" id="1315976"/>
    <lineage>
        <taxon>Bacteria</taxon>
        <taxon>Pseudomonadati</taxon>
        <taxon>Pseudomonadota</taxon>
        <taxon>Gammaproteobacteria</taxon>
        <taxon>Enterobacterales</taxon>
        <taxon>Enterobacteriaceae</taxon>
        <taxon>Plesiomonas</taxon>
    </lineage>
</organism>
<sequence>MKFVNAKIYRPNERKFGEDAIYFISADGEDWYDSYGKFSQQYKLCIEPDSGVVRSVSEDAGRLYPAGFTVVEVDQLPDGFSIDGNWCYADGHVIKRMPTQEELIAQAERQKQTLLTAAANAIAPLQDAVDIGDATPEEVARLQDWKAFRVAVSRVNTAEVPVLFPNIPENR</sequence>
<dbReference type="PANTHER" id="PTHR34413">
    <property type="entry name" value="PROPHAGE TAIL FIBER ASSEMBLY PROTEIN HOMOLOG TFAE-RELATED-RELATED"/>
    <property type="match status" value="1"/>
</dbReference>
<keyword evidence="2" id="KW-1185">Reference proteome</keyword>
<dbReference type="Proteomes" id="UP000014012">
    <property type="component" value="Unassembled WGS sequence"/>
</dbReference>
<dbReference type="PANTHER" id="PTHR34413:SF2">
    <property type="entry name" value="PROPHAGE TAIL FIBER ASSEMBLY PROTEIN HOMOLOG TFAE-RELATED"/>
    <property type="match status" value="1"/>
</dbReference>
<comment type="caution">
    <text evidence="1">The sequence shown here is derived from an EMBL/GenBank/DDBJ whole genome shotgun (WGS) entry which is preliminary data.</text>
</comment>
<dbReference type="InterPro" id="IPR003458">
    <property type="entry name" value="Phage_T4_Gp38_tail_assem"/>
</dbReference>
<proteinExistence type="predicted"/>
<dbReference type="OrthoDB" id="8596093at2"/>
<dbReference type="InterPro" id="IPR051220">
    <property type="entry name" value="TFA_Chaperone"/>
</dbReference>
<dbReference type="AlphaFoldDB" id="R8AR72"/>
<reference evidence="1 2" key="1">
    <citation type="journal article" date="2013" name="Genome Announc.">
        <title>Genome Sequence of Plesiomonas shigelloides Strain 302-73 (Serotype O1).</title>
        <authorList>
            <person name="Pique N."/>
            <person name="Aquilini E."/>
            <person name="Alioto T."/>
            <person name="Minana-Galbis D."/>
            <person name="Tomas J.M."/>
        </authorList>
    </citation>
    <scope>NUCLEOTIDE SEQUENCE [LARGE SCALE GENOMIC DNA]</scope>
    <source>
        <strain evidence="1 2">302-73</strain>
    </source>
</reference>
<evidence type="ECO:0000313" key="2">
    <source>
        <dbReference type="Proteomes" id="UP000014012"/>
    </source>
</evidence>
<dbReference type="Pfam" id="PF02413">
    <property type="entry name" value="Caudo_TAP"/>
    <property type="match status" value="1"/>
</dbReference>
<dbReference type="RefSeq" id="WP_010863334.1">
    <property type="nucleotide sequence ID" value="NZ_KB944508.1"/>
</dbReference>
<name>R8AR72_PLESH</name>
<dbReference type="EMBL" id="AQQO01000049">
    <property type="protein sequence ID" value="EON88817.1"/>
    <property type="molecule type" value="Genomic_DNA"/>
</dbReference>
<gene>
    <name evidence="1" type="ORF">PLESHI_08559</name>
</gene>
<dbReference type="HOGENOM" id="CLU_094206_1_0_6"/>
<accession>R8AR72</accession>
<evidence type="ECO:0000313" key="1">
    <source>
        <dbReference type="EMBL" id="EON88817.1"/>
    </source>
</evidence>
<dbReference type="PATRIC" id="fig|1315976.3.peg.1684"/>
<protein>
    <submittedName>
        <fullName evidence="1">Tail assembly chaperone gp38</fullName>
    </submittedName>
</protein>